<name>G4Z7M9_PHYSP</name>
<feature type="compositionally biased region" description="Acidic residues" evidence="1">
    <location>
        <begin position="360"/>
        <end position="375"/>
    </location>
</feature>
<accession>G4Z7M9</accession>
<dbReference type="RefSeq" id="XP_009523785.1">
    <property type="nucleotide sequence ID" value="XM_009525490.1"/>
</dbReference>
<dbReference type="GeneID" id="20663228"/>
<protein>
    <recommendedName>
        <fullName evidence="2">DUF4460 domain-containing protein</fullName>
    </recommendedName>
</protein>
<feature type="region of interest" description="Disordered" evidence="1">
    <location>
        <begin position="355"/>
        <end position="375"/>
    </location>
</feature>
<dbReference type="KEGG" id="psoj:PHYSODRAFT_557313"/>
<gene>
    <name evidence="3" type="ORF">PHYSODRAFT_557313</name>
</gene>
<evidence type="ECO:0000259" key="2">
    <source>
        <dbReference type="Pfam" id="PF14687"/>
    </source>
</evidence>
<dbReference type="PANTHER" id="PTHR31596">
    <property type="entry name" value="T-CELL ACTIVATION INHIBITOR, MITOCHONDRIAL"/>
    <property type="match status" value="1"/>
</dbReference>
<dbReference type="PANTHER" id="PTHR31596:SF10">
    <property type="entry name" value="DUF4460 DOMAIN-CONTAINING PROTEIN"/>
    <property type="match status" value="1"/>
</dbReference>
<organism evidence="3 4">
    <name type="scientific">Phytophthora sojae (strain P6497)</name>
    <name type="common">Soybean stem and root rot agent</name>
    <name type="synonym">Phytophthora megasperma f. sp. glycines</name>
    <dbReference type="NCBI Taxonomy" id="1094619"/>
    <lineage>
        <taxon>Eukaryota</taxon>
        <taxon>Sar</taxon>
        <taxon>Stramenopiles</taxon>
        <taxon>Oomycota</taxon>
        <taxon>Peronosporomycetes</taxon>
        <taxon>Peronosporales</taxon>
        <taxon>Peronosporaceae</taxon>
        <taxon>Phytophthora</taxon>
    </lineage>
</organism>
<feature type="domain" description="DUF4460" evidence="2">
    <location>
        <begin position="82"/>
        <end position="186"/>
    </location>
</feature>
<dbReference type="InterPro" id="IPR028031">
    <property type="entry name" value="DUF4460"/>
</dbReference>
<feature type="compositionally biased region" description="Basic and acidic residues" evidence="1">
    <location>
        <begin position="217"/>
        <end position="238"/>
    </location>
</feature>
<dbReference type="InParanoid" id="G4Z7M9"/>
<sequence>MVFVATARLAARAASRSRLSTPARASPLLAGATQQLQLPRVQRAPCAVVPPFLTAAAGVGSVRTKVSERAQRRKNLRKMKSQKGAKVPMLKDTLRKLYLRTHPDLFGRYPEQQRANEESYKELLGILDAIEKHNEFPPAKTLVLPFFLKTPVEGQFKEVDLQLRTTGGACNTLVEEALGRFFGECGLPQAFQWGEGSWGKAVGKDAVENSNLGFDKEEEAREKARKEAEAAAKREEQIRQSAPAYNPVDSGTTTEDASIEKLLSELNEVFEIIAAVPLMDEEEYGELRVHFMKGPGLDEIDERGYSIKAGTHRIWKGERDLQKVTEGVDTDSALILQRILLHTLNIERKVREMLTNGGVDPDDEAESEEDTEVKN</sequence>
<evidence type="ECO:0000313" key="3">
    <source>
        <dbReference type="EMBL" id="EGZ21068.1"/>
    </source>
</evidence>
<dbReference type="EMBL" id="JH159153">
    <property type="protein sequence ID" value="EGZ21068.1"/>
    <property type="molecule type" value="Genomic_DNA"/>
</dbReference>
<proteinExistence type="predicted"/>
<feature type="region of interest" description="Disordered" evidence="1">
    <location>
        <begin position="217"/>
        <end position="253"/>
    </location>
</feature>
<evidence type="ECO:0000313" key="4">
    <source>
        <dbReference type="Proteomes" id="UP000002640"/>
    </source>
</evidence>
<dbReference type="AlphaFoldDB" id="G4Z7M9"/>
<dbReference type="Proteomes" id="UP000002640">
    <property type="component" value="Unassembled WGS sequence"/>
</dbReference>
<dbReference type="OMA" id="IWRGERD"/>
<dbReference type="Pfam" id="PF14687">
    <property type="entry name" value="DUF4460"/>
    <property type="match status" value="1"/>
</dbReference>
<reference evidence="3 4" key="1">
    <citation type="journal article" date="2006" name="Science">
        <title>Phytophthora genome sequences uncover evolutionary origins and mechanisms of pathogenesis.</title>
        <authorList>
            <person name="Tyler B.M."/>
            <person name="Tripathy S."/>
            <person name="Zhang X."/>
            <person name="Dehal P."/>
            <person name="Jiang R.H."/>
            <person name="Aerts A."/>
            <person name="Arredondo F.D."/>
            <person name="Baxter L."/>
            <person name="Bensasson D."/>
            <person name="Beynon J.L."/>
            <person name="Chapman J."/>
            <person name="Damasceno C.M."/>
            <person name="Dorrance A.E."/>
            <person name="Dou D."/>
            <person name="Dickerman A.W."/>
            <person name="Dubchak I.L."/>
            <person name="Garbelotto M."/>
            <person name="Gijzen M."/>
            <person name="Gordon S.G."/>
            <person name="Govers F."/>
            <person name="Grunwald N.J."/>
            <person name="Huang W."/>
            <person name="Ivors K.L."/>
            <person name="Jones R.W."/>
            <person name="Kamoun S."/>
            <person name="Krampis K."/>
            <person name="Lamour K.H."/>
            <person name="Lee M.K."/>
            <person name="McDonald W.H."/>
            <person name="Medina M."/>
            <person name="Meijer H.J."/>
            <person name="Nordberg E.K."/>
            <person name="Maclean D.J."/>
            <person name="Ospina-Giraldo M.D."/>
            <person name="Morris P.F."/>
            <person name="Phuntumart V."/>
            <person name="Putnam N.H."/>
            <person name="Rash S."/>
            <person name="Rose J.K."/>
            <person name="Sakihama Y."/>
            <person name="Salamov A.A."/>
            <person name="Savidor A."/>
            <person name="Scheuring C.F."/>
            <person name="Smith B.M."/>
            <person name="Sobral B.W."/>
            <person name="Terry A."/>
            <person name="Torto-Alalibo T.A."/>
            <person name="Win J."/>
            <person name="Xu Z."/>
            <person name="Zhang H."/>
            <person name="Grigoriev I.V."/>
            <person name="Rokhsar D.S."/>
            <person name="Boore J.L."/>
        </authorList>
    </citation>
    <scope>NUCLEOTIDE SEQUENCE [LARGE SCALE GENOMIC DNA]</scope>
    <source>
        <strain evidence="3 4">P6497</strain>
    </source>
</reference>
<dbReference type="InterPro" id="IPR027986">
    <property type="entry name" value="TCAIM"/>
</dbReference>
<dbReference type="SMR" id="G4Z7M9"/>
<evidence type="ECO:0000256" key="1">
    <source>
        <dbReference type="SAM" id="MobiDB-lite"/>
    </source>
</evidence>
<keyword evidence="4" id="KW-1185">Reference proteome</keyword>